<feature type="compositionally biased region" description="Low complexity" evidence="1">
    <location>
        <begin position="37"/>
        <end position="52"/>
    </location>
</feature>
<feature type="compositionally biased region" description="Acidic residues" evidence="1">
    <location>
        <begin position="396"/>
        <end position="423"/>
    </location>
</feature>
<dbReference type="AlphaFoldDB" id="M7SQ76"/>
<dbReference type="OMA" id="WSQAGPN"/>
<dbReference type="Pfam" id="PF07683">
    <property type="entry name" value="CobW_C"/>
    <property type="match status" value="1"/>
</dbReference>
<sequence length="600" mass="65787">MAPGVLVDSPPSPVATTEPVSAAGVFSGTNIKGVNNTTSISTSTTATTTTTTKEGHNEQQQPRQRLPVTLLSGFLGSGKTTLLEHILTSRDHQLRVGVIVNDVGALNIDAALLASHDVTRKQEQVVAMQNGCICCTLRGDLLEEVARLADAGDVEYLVIESSGVSEPMQVAETFSEEFAEMHIAAGHDLESENKDDGTGTDANANAESNKRLAEILKAGGLSRVARLDTCVTMVDAVNFMSDFHTADFLADRQANRADLPDEDDRNISDLQVDQVEFADVIVVNKCDLVPAAEANRIRGVVSKLNPGAKILTTAKARLDVREILDTKLFGYEKAALAAGWLKSLTEGEDLSPETEEYGIGTFVYRARRPFHPARLWETIKDVFVVIQEELVPQGGEEMDEDDDNDSDENEDEEMEDDDEEEEQPQLNPKKRLEAKMAHETFGPLLRSKGFLWLATRSRMFGEWSQAGVMLTISAGDAWRCEMPEADLPRDPLARAAILRDFEGRWGDRRQELVFIGQKMRGEGEDGGGGGGRQKIQEAMDACLLDDEEFRAWEEVMEEGGGDVEGKLADLFEDGFEDWVEVDAHAHAHAHAGHDHHGHTH</sequence>
<dbReference type="eggNOG" id="KOG2743">
    <property type="taxonomic scope" value="Eukaryota"/>
</dbReference>
<feature type="region of interest" description="Disordered" evidence="1">
    <location>
        <begin position="391"/>
        <end position="431"/>
    </location>
</feature>
<dbReference type="PANTHER" id="PTHR43603:SF1">
    <property type="entry name" value="ZINC-REGULATED GTPASE METALLOPROTEIN ACTIVATOR 1"/>
    <property type="match status" value="1"/>
</dbReference>
<dbReference type="SUPFAM" id="SSF90002">
    <property type="entry name" value="Hypothetical protein YjiA, C-terminal domain"/>
    <property type="match status" value="1"/>
</dbReference>
<feature type="region of interest" description="Disordered" evidence="1">
    <location>
        <begin position="34"/>
        <end position="64"/>
    </location>
</feature>
<dbReference type="SUPFAM" id="SSF52540">
    <property type="entry name" value="P-loop containing nucleoside triphosphate hydrolases"/>
    <property type="match status" value="1"/>
</dbReference>
<organism evidence="3 4">
    <name type="scientific">Eutypa lata (strain UCR-EL1)</name>
    <name type="common">Grapevine dieback disease fungus</name>
    <name type="synonym">Eutypa armeniacae</name>
    <dbReference type="NCBI Taxonomy" id="1287681"/>
    <lineage>
        <taxon>Eukaryota</taxon>
        <taxon>Fungi</taxon>
        <taxon>Dikarya</taxon>
        <taxon>Ascomycota</taxon>
        <taxon>Pezizomycotina</taxon>
        <taxon>Sordariomycetes</taxon>
        <taxon>Xylariomycetidae</taxon>
        <taxon>Xylariales</taxon>
        <taxon>Diatrypaceae</taxon>
        <taxon>Eutypa</taxon>
    </lineage>
</organism>
<gene>
    <name evidence="3" type="ORF">UCREL1_6634</name>
</gene>
<dbReference type="Pfam" id="PF02492">
    <property type="entry name" value="cobW"/>
    <property type="match status" value="2"/>
</dbReference>
<protein>
    <recommendedName>
        <fullName evidence="2">CobW C-terminal domain-containing protein</fullName>
    </recommendedName>
</protein>
<accession>M7SQ76</accession>
<dbReference type="Gene3D" id="3.40.50.300">
    <property type="entry name" value="P-loop containing nucleotide triphosphate hydrolases"/>
    <property type="match status" value="1"/>
</dbReference>
<dbReference type="InterPro" id="IPR003495">
    <property type="entry name" value="CobW/HypB/UreG_nucleotide-bd"/>
</dbReference>
<feature type="region of interest" description="Disordered" evidence="1">
    <location>
        <begin position="187"/>
        <end position="206"/>
    </location>
</feature>
<dbReference type="KEGG" id="ela:UCREL1_6634"/>
<dbReference type="Proteomes" id="UP000012174">
    <property type="component" value="Unassembled WGS sequence"/>
</dbReference>
<feature type="domain" description="CobW C-terminal" evidence="2">
    <location>
        <begin position="359"/>
        <end position="543"/>
    </location>
</feature>
<evidence type="ECO:0000256" key="1">
    <source>
        <dbReference type="SAM" id="MobiDB-lite"/>
    </source>
</evidence>
<keyword evidence="4" id="KW-1185">Reference proteome</keyword>
<dbReference type="InterPro" id="IPR051927">
    <property type="entry name" value="Zn_Chap_cDPG_Synth"/>
</dbReference>
<dbReference type="InterPro" id="IPR011629">
    <property type="entry name" value="CobW-like_C"/>
</dbReference>
<name>M7SQ76_EUTLA</name>
<evidence type="ECO:0000313" key="4">
    <source>
        <dbReference type="Proteomes" id="UP000012174"/>
    </source>
</evidence>
<dbReference type="CDD" id="cd03112">
    <property type="entry name" value="CobW-like"/>
    <property type="match status" value="1"/>
</dbReference>
<dbReference type="SMART" id="SM00833">
    <property type="entry name" value="CobW_C"/>
    <property type="match status" value="1"/>
</dbReference>
<evidence type="ECO:0000259" key="2">
    <source>
        <dbReference type="SMART" id="SM00833"/>
    </source>
</evidence>
<dbReference type="InterPro" id="IPR027417">
    <property type="entry name" value="P-loop_NTPase"/>
</dbReference>
<evidence type="ECO:0000313" key="3">
    <source>
        <dbReference type="EMBL" id="EMR66382.1"/>
    </source>
</evidence>
<dbReference type="PANTHER" id="PTHR43603">
    <property type="entry name" value="COBW DOMAIN-CONTAINING PROTEIN DDB_G0274527"/>
    <property type="match status" value="1"/>
</dbReference>
<feature type="compositionally biased region" description="Basic and acidic residues" evidence="1">
    <location>
        <begin position="187"/>
        <end position="197"/>
    </location>
</feature>
<dbReference type="EMBL" id="KB706658">
    <property type="protein sequence ID" value="EMR66382.1"/>
    <property type="molecule type" value="Genomic_DNA"/>
</dbReference>
<dbReference type="STRING" id="1287681.M7SQ76"/>
<dbReference type="OrthoDB" id="272672at2759"/>
<reference evidence="4" key="1">
    <citation type="journal article" date="2013" name="Genome Announc.">
        <title>Draft genome sequence of the grapevine dieback fungus Eutypa lata UCR-EL1.</title>
        <authorList>
            <person name="Blanco-Ulate B."/>
            <person name="Rolshausen P.E."/>
            <person name="Cantu D."/>
        </authorList>
    </citation>
    <scope>NUCLEOTIDE SEQUENCE [LARGE SCALE GENOMIC DNA]</scope>
    <source>
        <strain evidence="4">UCR-EL1</strain>
    </source>
</reference>
<proteinExistence type="predicted"/>
<dbReference type="HOGENOM" id="CLU_017452_2_1_1"/>